<proteinExistence type="predicted"/>
<dbReference type="PROSITE" id="PS50181">
    <property type="entry name" value="FBOX"/>
    <property type="match status" value="1"/>
</dbReference>
<organism evidence="2 3">
    <name type="scientific">Asbolus verrucosus</name>
    <name type="common">Desert ironclad beetle</name>
    <dbReference type="NCBI Taxonomy" id="1661398"/>
    <lineage>
        <taxon>Eukaryota</taxon>
        <taxon>Metazoa</taxon>
        <taxon>Ecdysozoa</taxon>
        <taxon>Arthropoda</taxon>
        <taxon>Hexapoda</taxon>
        <taxon>Insecta</taxon>
        <taxon>Pterygota</taxon>
        <taxon>Neoptera</taxon>
        <taxon>Endopterygota</taxon>
        <taxon>Coleoptera</taxon>
        <taxon>Polyphaga</taxon>
        <taxon>Cucujiformia</taxon>
        <taxon>Tenebrionidae</taxon>
        <taxon>Pimeliinae</taxon>
        <taxon>Asbolus</taxon>
    </lineage>
</organism>
<evidence type="ECO:0000259" key="1">
    <source>
        <dbReference type="PROSITE" id="PS50181"/>
    </source>
</evidence>
<dbReference type="Pfam" id="PF12937">
    <property type="entry name" value="F-box-like"/>
    <property type="match status" value="1"/>
</dbReference>
<dbReference type="SMART" id="SM00256">
    <property type="entry name" value="FBOX"/>
    <property type="match status" value="1"/>
</dbReference>
<sequence length="344" mass="40360">MGSWEYLPAEALAHVFSYLPRRDRLSCSLVCQAWKNGLNHMKLWKTIVVYIDKDLMEPSTILLLRDYCKYVKNLEFGWSVSNKSKLGPVVFKELTKRAVRFFLILHDNFTQIHKLKISNWLDFTAFQKITYHLSRFLKVNFTKMMTACLSSKTTITYLDLHNCDYCQYFDAVYFRSCIEELSYLKTFKLDYYILACNLIDSIVTSRNRCLENLELVLGGNRVISNDQWRLLNNACPNLKVKIISNVYSDLERYLAQSIPLVAFSVTIPRSLNRETRYNFLKTLHLLIITYYKTLVYLDVRIRNDVDILDEVLTMAIKKYSRLKTLAFNGVLENPELLNTCVESE</sequence>
<keyword evidence="3" id="KW-1185">Reference proteome</keyword>
<dbReference type="STRING" id="1661398.A0A482VIA5"/>
<evidence type="ECO:0000313" key="2">
    <source>
        <dbReference type="EMBL" id="RZC32450.1"/>
    </source>
</evidence>
<dbReference type="AlphaFoldDB" id="A0A482VIA5"/>
<name>A0A482VIA5_ASBVE</name>
<dbReference type="InterPro" id="IPR036047">
    <property type="entry name" value="F-box-like_dom_sf"/>
</dbReference>
<dbReference type="InterPro" id="IPR001810">
    <property type="entry name" value="F-box_dom"/>
</dbReference>
<dbReference type="InterPro" id="IPR032675">
    <property type="entry name" value="LRR_dom_sf"/>
</dbReference>
<comment type="caution">
    <text evidence="2">The sequence shown here is derived from an EMBL/GenBank/DDBJ whole genome shotgun (WGS) entry which is preliminary data.</text>
</comment>
<reference evidence="2 3" key="1">
    <citation type="submission" date="2017-03" db="EMBL/GenBank/DDBJ databases">
        <title>Genome of the blue death feigning beetle - Asbolus verrucosus.</title>
        <authorList>
            <person name="Rider S.D."/>
        </authorList>
    </citation>
    <scope>NUCLEOTIDE SEQUENCE [LARGE SCALE GENOMIC DNA]</scope>
    <source>
        <strain evidence="2">Butters</strain>
        <tissue evidence="2">Head and leg muscle</tissue>
    </source>
</reference>
<dbReference type="SUPFAM" id="SSF52047">
    <property type="entry name" value="RNI-like"/>
    <property type="match status" value="1"/>
</dbReference>
<protein>
    <submittedName>
        <fullName evidence="2">F-box only protein 39</fullName>
    </submittedName>
</protein>
<dbReference type="Gene3D" id="1.20.1280.50">
    <property type="match status" value="1"/>
</dbReference>
<dbReference type="FunFam" id="1.20.1280.50:FF:000005">
    <property type="entry name" value="F-box/LRR-repeat protein 3 isoform X1"/>
    <property type="match status" value="1"/>
</dbReference>
<evidence type="ECO:0000313" key="3">
    <source>
        <dbReference type="Proteomes" id="UP000292052"/>
    </source>
</evidence>
<dbReference type="OrthoDB" id="9974792at2759"/>
<dbReference type="GO" id="GO:0031398">
    <property type="term" value="P:positive regulation of protein ubiquitination"/>
    <property type="evidence" value="ECO:0007669"/>
    <property type="project" value="TreeGrafter"/>
</dbReference>
<accession>A0A482VIA5</accession>
<dbReference type="Proteomes" id="UP000292052">
    <property type="component" value="Unassembled WGS sequence"/>
</dbReference>
<dbReference type="EMBL" id="QDEB01097319">
    <property type="protein sequence ID" value="RZC32450.1"/>
    <property type="molecule type" value="Genomic_DNA"/>
</dbReference>
<dbReference type="PANTHER" id="PTHR20933:SF3">
    <property type="entry name" value="F-BOX ONLY PROTEIN 33"/>
    <property type="match status" value="1"/>
</dbReference>
<feature type="domain" description="F-box" evidence="1">
    <location>
        <begin position="1"/>
        <end position="47"/>
    </location>
</feature>
<gene>
    <name evidence="2" type="ORF">BDFB_001479</name>
</gene>
<dbReference type="PANTHER" id="PTHR20933">
    <property type="entry name" value="F-BOX ONLY PROTEIN 33"/>
    <property type="match status" value="1"/>
</dbReference>
<dbReference type="SUPFAM" id="SSF81383">
    <property type="entry name" value="F-box domain"/>
    <property type="match status" value="1"/>
</dbReference>
<dbReference type="Gene3D" id="3.80.10.10">
    <property type="entry name" value="Ribonuclease Inhibitor"/>
    <property type="match status" value="1"/>
</dbReference>